<feature type="binding site" evidence="3">
    <location>
        <position position="98"/>
    </location>
    <ligand>
        <name>substrate</name>
    </ligand>
</feature>
<proteinExistence type="inferred from homology"/>
<dbReference type="PANTHER" id="PTHR11647:SF1">
    <property type="entry name" value="COLLAPSIN RESPONSE MEDIATOR PROTEIN"/>
    <property type="match status" value="1"/>
</dbReference>
<dbReference type="GeneID" id="78362204"/>
<feature type="binding site" evidence="3">
    <location>
        <position position="161"/>
    </location>
    <ligand>
        <name>substrate</name>
    </ligand>
</feature>
<dbReference type="InterPro" id="IPR006680">
    <property type="entry name" value="Amidohydro-rel"/>
</dbReference>
<dbReference type="SUPFAM" id="SSF51556">
    <property type="entry name" value="Metallo-dependent hydrolases"/>
    <property type="match status" value="1"/>
</dbReference>
<keyword evidence="8" id="KW-1185">Reference proteome</keyword>
<feature type="modified residue" description="N6-carboxylysine" evidence="5">
    <location>
        <position position="154"/>
    </location>
</feature>
<dbReference type="InterPro" id="IPR032466">
    <property type="entry name" value="Metal_Hydrolase"/>
</dbReference>
<dbReference type="InterPro" id="IPR010229">
    <property type="entry name" value="Pept_M38_dipep"/>
</dbReference>
<gene>
    <name evidence="7" type="ORF">ADH67_08795</name>
</gene>
<keyword evidence="1 4" id="KW-0862">Zinc</keyword>
<feature type="binding site" evidence="3">
    <location>
        <position position="129"/>
    </location>
    <ligand>
        <name>substrate</name>
    </ligand>
</feature>
<evidence type="ECO:0000256" key="5">
    <source>
        <dbReference type="PIRSR" id="PIRSR001238-50"/>
    </source>
</evidence>
<feature type="binding site" evidence="3">
    <location>
        <position position="224"/>
    </location>
    <ligand>
        <name>substrate</name>
    </ligand>
</feature>
<comment type="PTM">
    <text evidence="5">Carbamylation allows a single lysine to coordinate two zinc ions.</text>
</comment>
<keyword evidence="1" id="KW-0378">Hydrolase</keyword>
<evidence type="ECO:0000256" key="4">
    <source>
        <dbReference type="PIRSR" id="PIRSR001238-3"/>
    </source>
</evidence>
<comment type="similarity">
    <text evidence="1">Belongs to the peptidase M38 family.</text>
</comment>
<name>A0A227KK10_9BURK</name>
<dbReference type="EMBL" id="NHMP01000005">
    <property type="protein sequence ID" value="OXE47248.1"/>
    <property type="molecule type" value="Genomic_DNA"/>
</dbReference>
<dbReference type="EC" id="3.4.19.-" evidence="1"/>
<dbReference type="PANTHER" id="PTHR11647">
    <property type="entry name" value="HYDRANTOINASE/DIHYDROPYRIMIDINASE FAMILY MEMBER"/>
    <property type="match status" value="1"/>
</dbReference>
<protein>
    <recommendedName>
        <fullName evidence="1">Isoaspartyl dipeptidase</fullName>
        <ecNumber evidence="1">3.4.19.-</ecNumber>
    </recommendedName>
</protein>
<evidence type="ECO:0000259" key="6">
    <source>
        <dbReference type="Pfam" id="PF01979"/>
    </source>
</evidence>
<dbReference type="AlphaFoldDB" id="A0A227KK10"/>
<dbReference type="GO" id="GO:0005737">
    <property type="term" value="C:cytoplasm"/>
    <property type="evidence" value="ECO:0007669"/>
    <property type="project" value="UniProtKB-SubCell"/>
</dbReference>
<feature type="active site" description="Proton acceptor" evidence="2">
    <location>
        <position position="277"/>
    </location>
</feature>
<feature type="binding site" description="via carbamate group" evidence="4">
    <location>
        <position position="154"/>
    </location>
    <ligand>
        <name>Zn(2+)</name>
        <dbReference type="ChEBI" id="CHEBI:29105"/>
        <label>1</label>
        <note>catalytic</note>
    </ligand>
</feature>
<comment type="PTM">
    <text evidence="1">Carboxylation allows a single lysine to coordinate two zinc ions.</text>
</comment>
<comment type="subcellular location">
    <subcellularLocation>
        <location evidence="1">Cytoplasm</location>
    </subcellularLocation>
</comment>
<feature type="binding site" evidence="4">
    <location>
        <position position="221"/>
    </location>
    <ligand>
        <name>Zn(2+)</name>
        <dbReference type="ChEBI" id="CHEBI:29105"/>
        <label>2</label>
        <note>catalytic</note>
    </ligand>
</feature>
<dbReference type="GO" id="GO:0016810">
    <property type="term" value="F:hydrolase activity, acting on carbon-nitrogen (but not peptide) bonds"/>
    <property type="evidence" value="ECO:0007669"/>
    <property type="project" value="InterPro"/>
</dbReference>
<dbReference type="InterPro" id="IPR050378">
    <property type="entry name" value="Metallo-dep_Hydrolases_sf"/>
</dbReference>
<feature type="binding site" evidence="4">
    <location>
        <position position="60"/>
    </location>
    <ligand>
        <name>Zn(2+)</name>
        <dbReference type="ChEBI" id="CHEBI:29105"/>
        <label>1</label>
        <note>catalytic</note>
    </ligand>
</feature>
<keyword evidence="1" id="KW-0645">Protease</keyword>
<dbReference type="PIRSF" id="PIRSF001238">
    <property type="entry name" value="IadA"/>
    <property type="match status" value="1"/>
</dbReference>
<feature type="binding site" evidence="4">
    <location>
        <position position="62"/>
    </location>
    <ligand>
        <name>Zn(2+)</name>
        <dbReference type="ChEBI" id="CHEBI:29105"/>
        <label>1</label>
        <note>catalytic</note>
    </ligand>
</feature>
<dbReference type="RefSeq" id="WP_066594300.1">
    <property type="nucleotide sequence ID" value="NZ_CAJTBZ010000008.1"/>
</dbReference>
<dbReference type="SUPFAM" id="SSF51338">
    <property type="entry name" value="Composite domain of metallo-dependent hydrolases"/>
    <property type="match status" value="1"/>
</dbReference>
<dbReference type="NCBIfam" id="TIGR01975">
    <property type="entry name" value="isoAsp_dipep"/>
    <property type="match status" value="1"/>
</dbReference>
<dbReference type="Gene3D" id="2.30.40.10">
    <property type="entry name" value="Urease, subunit C, domain 1"/>
    <property type="match status" value="1"/>
</dbReference>
<feature type="binding site" evidence="3">
    <location>
        <begin position="67"/>
        <end position="69"/>
    </location>
    <ligand>
        <name>substrate</name>
    </ligand>
</feature>
<keyword evidence="1 4" id="KW-0479">Metal-binding</keyword>
<evidence type="ECO:0000256" key="3">
    <source>
        <dbReference type="PIRSR" id="PIRSR001238-2"/>
    </source>
</evidence>
<evidence type="ECO:0000256" key="2">
    <source>
        <dbReference type="PIRSR" id="PIRSR001238-1"/>
    </source>
</evidence>
<dbReference type="Gene3D" id="3.20.20.140">
    <property type="entry name" value="Metal-dependent hydrolases"/>
    <property type="match status" value="1"/>
</dbReference>
<sequence length="380" mass="41004">MPLLIKNAHVYSPDDLGIKDILIVNDKVATIGENLQVCLPELETLDAKGTILTPGFIDQHIHVTGGGGEGGPKTRTPEIMLSELIECGTTSLVGVSGTDSVTRSIENLLAKVRALTAEGVTAWMYTSNYSFPPTTLTGSVKGDLFMVPEVLGVKIALGDHRSSFPTVEQVLHLLTDIRVGGMIAGKIGVLHIHTGNVRGAFEMYEEIIKRGFPIRHIRPTHCARDKYVFEKALEFARAGGRIDITTGGSCCFESPADAVEAAWEAGIEPSLITMSSDGHGSVPRFNDKGEMIGLGVGGVACNLRDLKKLIERGHSPEKVLPLLTKNVARGLELTGKGEIYGGCSADLCLFDQDWNLKHVLSKGQMMMKDRELLVKGTFEI</sequence>
<dbReference type="InterPro" id="IPR011059">
    <property type="entry name" value="Metal-dep_hydrolase_composite"/>
</dbReference>
<dbReference type="Proteomes" id="UP000214610">
    <property type="component" value="Unassembled WGS sequence"/>
</dbReference>
<feature type="binding site" evidence="3">
    <location>
        <position position="281"/>
    </location>
    <ligand>
        <name>substrate</name>
    </ligand>
</feature>
<comment type="function">
    <text evidence="1">Catalyzes the hydrolytic cleavage of a subset of L-isoaspartyl (L-beta-aspartyl) dipeptides. Used to degrade proteins damaged by L-isoaspartyl residues formation.</text>
</comment>
<feature type="binding site" evidence="4">
    <location>
        <position position="277"/>
    </location>
    <ligand>
        <name>Zn(2+)</name>
        <dbReference type="ChEBI" id="CHEBI:29105"/>
        <label>1</label>
        <note>catalytic</note>
    </ligand>
</feature>
<dbReference type="GO" id="GO:0006508">
    <property type="term" value="P:proteolysis"/>
    <property type="evidence" value="ECO:0007669"/>
    <property type="project" value="UniProtKB-KW"/>
</dbReference>
<dbReference type="Pfam" id="PF01979">
    <property type="entry name" value="Amidohydro_1"/>
    <property type="match status" value="1"/>
</dbReference>
<feature type="domain" description="Amidohydrolase-related" evidence="6">
    <location>
        <begin position="51"/>
        <end position="364"/>
    </location>
</feature>
<dbReference type="GO" id="GO:0008798">
    <property type="term" value="F:beta-aspartyl-peptidase activity"/>
    <property type="evidence" value="ECO:0007669"/>
    <property type="project" value="InterPro"/>
</dbReference>
<organism evidence="7 8">
    <name type="scientific">Turicimonas muris</name>
    <dbReference type="NCBI Taxonomy" id="1796652"/>
    <lineage>
        <taxon>Bacteria</taxon>
        <taxon>Pseudomonadati</taxon>
        <taxon>Pseudomonadota</taxon>
        <taxon>Betaproteobacteria</taxon>
        <taxon>Burkholderiales</taxon>
        <taxon>Sutterellaceae</taxon>
        <taxon>Turicimonas</taxon>
    </lineage>
</organism>
<dbReference type="GO" id="GO:0008237">
    <property type="term" value="F:metallopeptidase activity"/>
    <property type="evidence" value="ECO:0007669"/>
    <property type="project" value="UniProtKB-KW"/>
</dbReference>
<feature type="binding site" evidence="4">
    <location>
        <position position="193"/>
    </location>
    <ligand>
        <name>Zn(2+)</name>
        <dbReference type="ChEBI" id="CHEBI:29105"/>
        <label>2</label>
        <note>catalytic</note>
    </ligand>
</feature>
<comment type="caution">
    <text evidence="7">The sequence shown here is derived from an EMBL/GenBank/DDBJ whole genome shotgun (WGS) entry which is preliminary data.</text>
</comment>
<reference evidence="8" key="1">
    <citation type="submission" date="2017-05" db="EMBL/GenBank/DDBJ databases">
        <title>Improved OligoMM genomes.</title>
        <authorList>
            <person name="Garzetti D."/>
        </authorList>
    </citation>
    <scope>NUCLEOTIDE SEQUENCE [LARGE SCALE GENOMIC DNA]</scope>
    <source>
        <strain evidence="8">YL45</strain>
    </source>
</reference>
<accession>A0A227KK10</accession>
<feature type="binding site" description="via carbamate group" evidence="4">
    <location>
        <position position="154"/>
    </location>
    <ligand>
        <name>Zn(2+)</name>
        <dbReference type="ChEBI" id="CHEBI:29105"/>
        <label>2</label>
        <note>catalytic</note>
    </ligand>
</feature>
<evidence type="ECO:0000313" key="8">
    <source>
        <dbReference type="Proteomes" id="UP000214610"/>
    </source>
</evidence>
<dbReference type="GO" id="GO:0046872">
    <property type="term" value="F:metal ion binding"/>
    <property type="evidence" value="ECO:0007669"/>
    <property type="project" value="UniProtKB-KW"/>
</dbReference>
<comment type="cofactor">
    <cofactor evidence="1 4">
        <name>Zn(2+)</name>
        <dbReference type="ChEBI" id="CHEBI:29105"/>
    </cofactor>
    <text evidence="1 4">Binds 2 Zn(2+) ions per subunit.</text>
</comment>
<keyword evidence="1" id="KW-0482">Metalloprotease</keyword>
<evidence type="ECO:0000256" key="1">
    <source>
        <dbReference type="PIRNR" id="PIRNR001238"/>
    </source>
</evidence>
<evidence type="ECO:0000313" key="7">
    <source>
        <dbReference type="EMBL" id="OXE47248.1"/>
    </source>
</evidence>